<dbReference type="Pfam" id="PF22987">
    <property type="entry name" value="Tudor_KDM3B"/>
    <property type="match status" value="1"/>
</dbReference>
<evidence type="ECO:0000259" key="2">
    <source>
        <dbReference type="Pfam" id="PF22987"/>
    </source>
</evidence>
<sequence length="202" mass="23528">MPINFCVQLGKKHLKFVHHSALNILHQEGDEKRHKILDVYPDLKKEVKSWVDYQDGQRIILTTPTVLVGYRVEVYRAEGTTQWYTAVIQSYNHTSKCLAVTDDTVLEEHNEDPALIQMRLIDDGVVDSILRGVEVGIAPRRRPRKDNLPKEQPGCEGGKRMRTTGLDRSIIFEVFEIYFMADVERVWERQLPIDTYMIQEIY</sequence>
<feature type="domain" description="Lysine-specific demethylase 3A/B tudor" evidence="2">
    <location>
        <begin position="59"/>
        <end position="132"/>
    </location>
</feature>
<dbReference type="EMBL" id="KB201362">
    <property type="protein sequence ID" value="ESO96840.1"/>
    <property type="molecule type" value="Genomic_DNA"/>
</dbReference>
<dbReference type="AlphaFoldDB" id="V4AQ01"/>
<dbReference type="InterPro" id="IPR054503">
    <property type="entry name" value="KDM3AB_Tudor"/>
</dbReference>
<evidence type="ECO:0000313" key="3">
    <source>
        <dbReference type="EMBL" id="ESO96840.1"/>
    </source>
</evidence>
<proteinExistence type="predicted"/>
<gene>
    <name evidence="3" type="ORF">LOTGIDRAFT_159584</name>
</gene>
<keyword evidence="4" id="KW-1185">Reference proteome</keyword>
<dbReference type="RefSeq" id="XP_009052339.1">
    <property type="nucleotide sequence ID" value="XM_009054091.1"/>
</dbReference>
<evidence type="ECO:0000313" key="4">
    <source>
        <dbReference type="Proteomes" id="UP000030746"/>
    </source>
</evidence>
<protein>
    <recommendedName>
        <fullName evidence="2">Lysine-specific demethylase 3A/B tudor domain-containing protein</fullName>
    </recommendedName>
</protein>
<organism evidence="3 4">
    <name type="scientific">Lottia gigantea</name>
    <name type="common">Giant owl limpet</name>
    <dbReference type="NCBI Taxonomy" id="225164"/>
    <lineage>
        <taxon>Eukaryota</taxon>
        <taxon>Metazoa</taxon>
        <taxon>Spiralia</taxon>
        <taxon>Lophotrochozoa</taxon>
        <taxon>Mollusca</taxon>
        <taxon>Gastropoda</taxon>
        <taxon>Patellogastropoda</taxon>
        <taxon>Lottioidea</taxon>
        <taxon>Lottiidae</taxon>
        <taxon>Lottia</taxon>
    </lineage>
</organism>
<dbReference type="HOGENOM" id="CLU_1356015_0_0_1"/>
<name>V4AQ01_LOTGI</name>
<dbReference type="Proteomes" id="UP000030746">
    <property type="component" value="Unassembled WGS sequence"/>
</dbReference>
<dbReference type="OrthoDB" id="6136465at2759"/>
<reference evidence="3 4" key="1">
    <citation type="journal article" date="2013" name="Nature">
        <title>Insights into bilaterian evolution from three spiralian genomes.</title>
        <authorList>
            <person name="Simakov O."/>
            <person name="Marletaz F."/>
            <person name="Cho S.J."/>
            <person name="Edsinger-Gonzales E."/>
            <person name="Havlak P."/>
            <person name="Hellsten U."/>
            <person name="Kuo D.H."/>
            <person name="Larsson T."/>
            <person name="Lv J."/>
            <person name="Arendt D."/>
            <person name="Savage R."/>
            <person name="Osoegawa K."/>
            <person name="de Jong P."/>
            <person name="Grimwood J."/>
            <person name="Chapman J.A."/>
            <person name="Shapiro H."/>
            <person name="Aerts A."/>
            <person name="Otillar R.P."/>
            <person name="Terry A.Y."/>
            <person name="Boore J.L."/>
            <person name="Grigoriev I.V."/>
            <person name="Lindberg D.R."/>
            <person name="Seaver E.C."/>
            <person name="Weisblat D.A."/>
            <person name="Putnam N.H."/>
            <person name="Rokhsar D.S."/>
        </authorList>
    </citation>
    <scope>NUCLEOTIDE SEQUENCE [LARGE SCALE GENOMIC DNA]</scope>
</reference>
<dbReference type="KEGG" id="lgi:LOTGIDRAFT_159584"/>
<accession>V4AQ01</accession>
<dbReference type="GeneID" id="20238087"/>
<evidence type="ECO:0000256" key="1">
    <source>
        <dbReference type="SAM" id="MobiDB-lite"/>
    </source>
</evidence>
<feature type="region of interest" description="Disordered" evidence="1">
    <location>
        <begin position="141"/>
        <end position="161"/>
    </location>
</feature>
<dbReference type="CTD" id="20238087"/>